<dbReference type="InterPro" id="IPR001254">
    <property type="entry name" value="Trypsin_dom"/>
</dbReference>
<dbReference type="InterPro" id="IPR009003">
    <property type="entry name" value="Peptidase_S1_PA"/>
</dbReference>
<dbReference type="PRINTS" id="PR00722">
    <property type="entry name" value="CHYMOTRYPSIN"/>
</dbReference>
<dbReference type="SUPFAM" id="SSF50494">
    <property type="entry name" value="Trypsin-like serine proteases"/>
    <property type="match status" value="1"/>
</dbReference>
<dbReference type="InterPro" id="IPR001314">
    <property type="entry name" value="Peptidase_S1A"/>
</dbReference>
<dbReference type="InterPro" id="IPR043504">
    <property type="entry name" value="Peptidase_S1_PA_chymotrypsin"/>
</dbReference>
<dbReference type="Proteomes" id="UP001652621">
    <property type="component" value="Unplaced"/>
</dbReference>
<dbReference type="GeneID" id="131804102"/>
<proteinExistence type="predicted"/>
<keyword evidence="2" id="KW-1185">Reference proteome</keyword>
<protein>
    <submittedName>
        <fullName evidence="3">Modular serine protease-like</fullName>
    </submittedName>
</protein>
<evidence type="ECO:0000259" key="1">
    <source>
        <dbReference type="PROSITE" id="PS50240"/>
    </source>
</evidence>
<evidence type="ECO:0000313" key="2">
    <source>
        <dbReference type="Proteomes" id="UP001652621"/>
    </source>
</evidence>
<dbReference type="PANTHER" id="PTHR24260">
    <property type="match status" value="1"/>
</dbReference>
<organism evidence="2 3">
    <name type="scientific">Musca domestica</name>
    <name type="common">House fly</name>
    <dbReference type="NCBI Taxonomy" id="7370"/>
    <lineage>
        <taxon>Eukaryota</taxon>
        <taxon>Metazoa</taxon>
        <taxon>Ecdysozoa</taxon>
        <taxon>Arthropoda</taxon>
        <taxon>Hexapoda</taxon>
        <taxon>Insecta</taxon>
        <taxon>Pterygota</taxon>
        <taxon>Neoptera</taxon>
        <taxon>Endopterygota</taxon>
        <taxon>Diptera</taxon>
        <taxon>Brachycera</taxon>
        <taxon>Muscomorpha</taxon>
        <taxon>Muscoidea</taxon>
        <taxon>Muscidae</taxon>
        <taxon>Musca</taxon>
    </lineage>
</organism>
<dbReference type="RefSeq" id="XP_058982452.1">
    <property type="nucleotide sequence ID" value="XM_059126469.1"/>
</dbReference>
<dbReference type="SMART" id="SM00020">
    <property type="entry name" value="Tryp_SPc"/>
    <property type="match status" value="1"/>
</dbReference>
<feature type="domain" description="Peptidase S1" evidence="1">
    <location>
        <begin position="139"/>
        <end position="400"/>
    </location>
</feature>
<name>A0ABM3V9J4_MUSDO</name>
<dbReference type="PROSITE" id="PS50240">
    <property type="entry name" value="TRYPSIN_DOM"/>
    <property type="match status" value="1"/>
</dbReference>
<evidence type="ECO:0000313" key="3">
    <source>
        <dbReference type="RefSeq" id="XP_058982452.1"/>
    </source>
</evidence>
<accession>A0ABM3V9J4</accession>
<dbReference type="Gene3D" id="2.40.10.10">
    <property type="entry name" value="Trypsin-like serine proteases"/>
    <property type="match status" value="2"/>
</dbReference>
<dbReference type="InterPro" id="IPR018114">
    <property type="entry name" value="TRYPSIN_HIS"/>
</dbReference>
<gene>
    <name evidence="3" type="primary">LOC131804102</name>
</gene>
<sequence length="400" mass="44560">MEPGDFVEEGEVVHVECKMNNLTAFLGSVLCGDGFFSAEFPKCKVVCDSQHLEGLSTIYNVFAPYGQFVESSLHRFGIPIGSVVEINCASGFKRDFNWQTEFLTNRQNLTCLPNGTFDQVRVACIQDCGHPLVSIYPLTKGGIQTDPNKVPWHVSIYQRVENEWVFICGGSIITPRLILSAAHCFWDNKLRQLFSQNQFQFVAGKYRRGFNDPETGKPQIRNAQIIHVSERFEGPRNRSFADIAVIKLDLSLIYNENVSAICYKPAGGLTRYFVPSNITGIVTGYNELNNSLEQVTMTSAGYNECILHDSIGATLSPDKFCLYNGHDEGVCRGDSGSGFAQELKIYGEALFSLLGIISFSPGTVNGCAREGYIAVTNAKYMLDDLFNKFRKEMEEDLSLL</sequence>
<reference evidence="3" key="1">
    <citation type="submission" date="2025-08" db="UniProtKB">
        <authorList>
            <consortium name="RefSeq"/>
        </authorList>
    </citation>
    <scope>IDENTIFICATION</scope>
    <source>
        <strain evidence="3">Aabys</strain>
        <tissue evidence="3">Whole body</tissue>
    </source>
</reference>
<dbReference type="Pfam" id="PF00089">
    <property type="entry name" value="Trypsin"/>
    <property type="match status" value="1"/>
</dbReference>
<dbReference type="PANTHER" id="PTHR24260:SF136">
    <property type="entry name" value="GH08193P-RELATED"/>
    <property type="match status" value="1"/>
</dbReference>
<dbReference type="InterPro" id="IPR051333">
    <property type="entry name" value="CLIP_Serine_Protease"/>
</dbReference>
<dbReference type="PROSITE" id="PS00134">
    <property type="entry name" value="TRYPSIN_HIS"/>
    <property type="match status" value="1"/>
</dbReference>